<reference evidence="2" key="2">
    <citation type="journal article" date="2013" name="PLoS Genet.">
        <title>Comparative genome structure, secondary metabolite, and effector coding capacity across Cochliobolus pathogens.</title>
        <authorList>
            <person name="Condon B.J."/>
            <person name="Leng Y."/>
            <person name="Wu D."/>
            <person name="Bushley K.E."/>
            <person name="Ohm R.A."/>
            <person name="Otillar R."/>
            <person name="Martin J."/>
            <person name="Schackwitz W."/>
            <person name="Grimwood J."/>
            <person name="MohdZainudin N."/>
            <person name="Xue C."/>
            <person name="Wang R."/>
            <person name="Manning V.A."/>
            <person name="Dhillon B."/>
            <person name="Tu Z.J."/>
            <person name="Steffenson B.J."/>
            <person name="Salamov A."/>
            <person name="Sun H."/>
            <person name="Lowry S."/>
            <person name="LaButti K."/>
            <person name="Han J."/>
            <person name="Copeland A."/>
            <person name="Lindquist E."/>
            <person name="Barry K."/>
            <person name="Schmutz J."/>
            <person name="Baker S.E."/>
            <person name="Ciuffetti L.M."/>
            <person name="Grigoriev I.V."/>
            <person name="Zhong S."/>
            <person name="Turgeon B.G."/>
        </authorList>
    </citation>
    <scope>NUCLEOTIDE SEQUENCE [LARGE SCALE GENOMIC DNA]</scope>
    <source>
        <strain evidence="2">C5 / ATCC 48332 / race O</strain>
    </source>
</reference>
<accession>M2UVU7</accession>
<protein>
    <submittedName>
        <fullName evidence="1">Uncharacterized protein</fullName>
    </submittedName>
</protein>
<name>M2UVU7_COCH5</name>
<evidence type="ECO:0000313" key="2">
    <source>
        <dbReference type="Proteomes" id="UP000016936"/>
    </source>
</evidence>
<organism evidence="1 2">
    <name type="scientific">Cochliobolus heterostrophus (strain C5 / ATCC 48332 / race O)</name>
    <name type="common">Southern corn leaf blight fungus</name>
    <name type="synonym">Bipolaris maydis</name>
    <dbReference type="NCBI Taxonomy" id="701091"/>
    <lineage>
        <taxon>Eukaryota</taxon>
        <taxon>Fungi</taxon>
        <taxon>Dikarya</taxon>
        <taxon>Ascomycota</taxon>
        <taxon>Pezizomycotina</taxon>
        <taxon>Dothideomycetes</taxon>
        <taxon>Pleosporomycetidae</taxon>
        <taxon>Pleosporales</taxon>
        <taxon>Pleosporineae</taxon>
        <taxon>Pleosporaceae</taxon>
        <taxon>Bipolaris</taxon>
    </lineage>
</organism>
<proteinExistence type="predicted"/>
<dbReference type="HOGENOM" id="CLU_3124727_0_0_1"/>
<sequence length="60" mass="6950">MLLNPHPLSHLYEVALHDSFSIEERNPHEAIQTKVTSSIAQQWRNLATLLWSFLDLARLP</sequence>
<dbReference type="AlphaFoldDB" id="M2UVU7"/>
<dbReference type="EMBL" id="KB445569">
    <property type="protein sequence ID" value="EMD97691.1"/>
    <property type="molecule type" value="Genomic_DNA"/>
</dbReference>
<dbReference type="Proteomes" id="UP000016936">
    <property type="component" value="Unassembled WGS sequence"/>
</dbReference>
<gene>
    <name evidence="1" type="ORF">COCHEDRAFT_1019048</name>
</gene>
<reference evidence="1 2" key="1">
    <citation type="journal article" date="2012" name="PLoS Pathog.">
        <title>Diverse lifestyles and strategies of plant pathogenesis encoded in the genomes of eighteen Dothideomycetes fungi.</title>
        <authorList>
            <person name="Ohm R.A."/>
            <person name="Feau N."/>
            <person name="Henrissat B."/>
            <person name="Schoch C.L."/>
            <person name="Horwitz B.A."/>
            <person name="Barry K.W."/>
            <person name="Condon B.J."/>
            <person name="Copeland A.C."/>
            <person name="Dhillon B."/>
            <person name="Glaser F."/>
            <person name="Hesse C.N."/>
            <person name="Kosti I."/>
            <person name="LaButti K."/>
            <person name="Lindquist E.A."/>
            <person name="Lucas S."/>
            <person name="Salamov A.A."/>
            <person name="Bradshaw R.E."/>
            <person name="Ciuffetti L."/>
            <person name="Hamelin R.C."/>
            <person name="Kema G.H.J."/>
            <person name="Lawrence C."/>
            <person name="Scott J.A."/>
            <person name="Spatafora J.W."/>
            <person name="Turgeon B.G."/>
            <person name="de Wit P.J.G.M."/>
            <person name="Zhong S."/>
            <person name="Goodwin S.B."/>
            <person name="Grigoriev I.V."/>
        </authorList>
    </citation>
    <scope>NUCLEOTIDE SEQUENCE [LARGE SCALE GENOMIC DNA]</scope>
    <source>
        <strain evidence="2">C5 / ATCC 48332 / race O</strain>
    </source>
</reference>
<evidence type="ECO:0000313" key="1">
    <source>
        <dbReference type="EMBL" id="EMD97691.1"/>
    </source>
</evidence>
<keyword evidence="2" id="KW-1185">Reference proteome</keyword>